<evidence type="ECO:0000313" key="4">
    <source>
        <dbReference type="EMBL" id="SFQ28542.1"/>
    </source>
</evidence>
<evidence type="ECO:0000259" key="3">
    <source>
        <dbReference type="PROSITE" id="PS50110"/>
    </source>
</evidence>
<dbReference type="Pfam" id="PF00072">
    <property type="entry name" value="Response_reg"/>
    <property type="match status" value="1"/>
</dbReference>
<organism evidence="4 5">
    <name type="scientific">Parafilimonas terrae</name>
    <dbReference type="NCBI Taxonomy" id="1465490"/>
    <lineage>
        <taxon>Bacteria</taxon>
        <taxon>Pseudomonadati</taxon>
        <taxon>Bacteroidota</taxon>
        <taxon>Chitinophagia</taxon>
        <taxon>Chitinophagales</taxon>
        <taxon>Chitinophagaceae</taxon>
        <taxon>Parafilimonas</taxon>
    </lineage>
</organism>
<dbReference type="Gene3D" id="3.40.50.2300">
    <property type="match status" value="1"/>
</dbReference>
<dbReference type="Proteomes" id="UP000199031">
    <property type="component" value="Unassembled WGS sequence"/>
</dbReference>
<feature type="modified residue" description="4-aspartylphosphate" evidence="2">
    <location>
        <position position="54"/>
    </location>
</feature>
<keyword evidence="1 2" id="KW-0597">Phosphoprotein</keyword>
<dbReference type="SMART" id="SM00448">
    <property type="entry name" value="REC"/>
    <property type="match status" value="1"/>
</dbReference>
<sequence>MKKVLLIDDDEEDQEFFIEQLLEYKSSLQVISAYDGEEGLKLIHSIKPKWVFLDVNLPRINGLKLLESIKEFLQAENISVYMYSTNAGLQNKKQASELGAKHYFQKPESIPELRSIFKKAFGE</sequence>
<dbReference type="PROSITE" id="PS50110">
    <property type="entry name" value="RESPONSE_REGULATORY"/>
    <property type="match status" value="1"/>
</dbReference>
<dbReference type="CDD" id="cd00156">
    <property type="entry name" value="REC"/>
    <property type="match status" value="1"/>
</dbReference>
<dbReference type="SUPFAM" id="SSF52172">
    <property type="entry name" value="CheY-like"/>
    <property type="match status" value="1"/>
</dbReference>
<dbReference type="InterPro" id="IPR050595">
    <property type="entry name" value="Bact_response_regulator"/>
</dbReference>
<gene>
    <name evidence="4" type="ORF">SAMN05444277_10826</name>
</gene>
<proteinExistence type="predicted"/>
<feature type="domain" description="Response regulatory" evidence="3">
    <location>
        <begin position="3"/>
        <end position="121"/>
    </location>
</feature>
<dbReference type="InterPro" id="IPR001789">
    <property type="entry name" value="Sig_transdc_resp-reg_receiver"/>
</dbReference>
<dbReference type="AlphaFoldDB" id="A0A1I5X992"/>
<dbReference type="GO" id="GO:0000160">
    <property type="term" value="P:phosphorelay signal transduction system"/>
    <property type="evidence" value="ECO:0007669"/>
    <property type="project" value="InterPro"/>
</dbReference>
<dbReference type="OrthoDB" id="7631574at2"/>
<protein>
    <submittedName>
        <fullName evidence="4">Response regulator receiver domain-containing protein</fullName>
    </submittedName>
</protein>
<reference evidence="4 5" key="1">
    <citation type="submission" date="2016-10" db="EMBL/GenBank/DDBJ databases">
        <authorList>
            <person name="de Groot N.N."/>
        </authorList>
    </citation>
    <scope>NUCLEOTIDE SEQUENCE [LARGE SCALE GENOMIC DNA]</scope>
    <source>
        <strain evidence="4 5">DSM 28286</strain>
    </source>
</reference>
<evidence type="ECO:0000256" key="1">
    <source>
        <dbReference type="ARBA" id="ARBA00022553"/>
    </source>
</evidence>
<name>A0A1I5X992_9BACT</name>
<dbReference type="STRING" id="1465490.SAMN05444277_10826"/>
<evidence type="ECO:0000313" key="5">
    <source>
        <dbReference type="Proteomes" id="UP000199031"/>
    </source>
</evidence>
<dbReference type="PANTHER" id="PTHR44591">
    <property type="entry name" value="STRESS RESPONSE REGULATOR PROTEIN 1"/>
    <property type="match status" value="1"/>
</dbReference>
<dbReference type="EMBL" id="FOXQ01000008">
    <property type="protein sequence ID" value="SFQ28542.1"/>
    <property type="molecule type" value="Genomic_DNA"/>
</dbReference>
<keyword evidence="5" id="KW-1185">Reference proteome</keyword>
<dbReference type="PANTHER" id="PTHR44591:SF3">
    <property type="entry name" value="RESPONSE REGULATORY DOMAIN-CONTAINING PROTEIN"/>
    <property type="match status" value="1"/>
</dbReference>
<dbReference type="InterPro" id="IPR011006">
    <property type="entry name" value="CheY-like_superfamily"/>
</dbReference>
<dbReference type="RefSeq" id="WP_090659265.1">
    <property type="nucleotide sequence ID" value="NZ_FOXQ01000008.1"/>
</dbReference>
<evidence type="ECO:0000256" key="2">
    <source>
        <dbReference type="PROSITE-ProRule" id="PRU00169"/>
    </source>
</evidence>
<accession>A0A1I5X992</accession>